<dbReference type="AlphaFoldDB" id="X1ENI1"/>
<dbReference type="EMBL" id="BARU01003247">
    <property type="protein sequence ID" value="GAH21910.1"/>
    <property type="molecule type" value="Genomic_DNA"/>
</dbReference>
<evidence type="ECO:0000313" key="1">
    <source>
        <dbReference type="EMBL" id="GAH21910.1"/>
    </source>
</evidence>
<reference evidence="1" key="1">
    <citation type="journal article" date="2014" name="Front. Microbiol.">
        <title>High frequency of phylogenetically diverse reductive dehalogenase-homologous genes in deep subseafloor sedimentary metagenomes.</title>
        <authorList>
            <person name="Kawai M."/>
            <person name="Futagami T."/>
            <person name="Toyoda A."/>
            <person name="Takaki Y."/>
            <person name="Nishi S."/>
            <person name="Hori S."/>
            <person name="Arai W."/>
            <person name="Tsubouchi T."/>
            <person name="Morono Y."/>
            <person name="Uchiyama I."/>
            <person name="Ito T."/>
            <person name="Fujiyama A."/>
            <person name="Inagaki F."/>
            <person name="Takami H."/>
        </authorList>
    </citation>
    <scope>NUCLEOTIDE SEQUENCE</scope>
    <source>
        <strain evidence="1">Expedition CK06-06</strain>
    </source>
</reference>
<organism evidence="1">
    <name type="scientific">marine sediment metagenome</name>
    <dbReference type="NCBI Taxonomy" id="412755"/>
    <lineage>
        <taxon>unclassified sequences</taxon>
        <taxon>metagenomes</taxon>
        <taxon>ecological metagenomes</taxon>
    </lineage>
</organism>
<name>X1ENI1_9ZZZZ</name>
<comment type="caution">
    <text evidence="1">The sequence shown here is derived from an EMBL/GenBank/DDBJ whole genome shotgun (WGS) entry which is preliminary data.</text>
</comment>
<protein>
    <submittedName>
        <fullName evidence="1">Uncharacterized protein</fullName>
    </submittedName>
</protein>
<sequence length="41" mass="4735">CTYQSAVIDSCKAGNYDSYVNNFNLLYGAINKLFDYYNKIK</sequence>
<feature type="non-terminal residue" evidence="1">
    <location>
        <position position="1"/>
    </location>
</feature>
<proteinExistence type="predicted"/>
<accession>X1ENI1</accession>
<gene>
    <name evidence="1" type="ORF">S03H2_07145</name>
</gene>